<keyword evidence="5" id="KW-0812">Transmembrane</keyword>
<dbReference type="GO" id="GO:0016709">
    <property type="term" value="F:oxidoreductase activity, acting on paired donors, with incorporation or reduction of molecular oxygen, NAD(P)H as one donor, and incorporation of one atom of oxygen"/>
    <property type="evidence" value="ECO:0007669"/>
    <property type="project" value="UniProtKB-ARBA"/>
</dbReference>
<dbReference type="Proteomes" id="UP000006352">
    <property type="component" value="Unassembled WGS sequence"/>
</dbReference>
<dbReference type="RefSeq" id="XP_012184503.1">
    <property type="nucleotide sequence ID" value="XM_012329113.1"/>
</dbReference>
<dbReference type="AlphaFoldDB" id="J4GUZ1"/>
<evidence type="ECO:0000259" key="6">
    <source>
        <dbReference type="Pfam" id="PF01494"/>
    </source>
</evidence>
<gene>
    <name evidence="7" type="ORF">FIBRA_07430</name>
</gene>
<dbReference type="InterPro" id="IPR050641">
    <property type="entry name" value="RIFMO-like"/>
</dbReference>
<evidence type="ECO:0000256" key="2">
    <source>
        <dbReference type="ARBA" id="ARBA00022630"/>
    </source>
</evidence>
<evidence type="ECO:0000256" key="5">
    <source>
        <dbReference type="SAM" id="Phobius"/>
    </source>
</evidence>
<keyword evidence="8" id="KW-1185">Reference proteome</keyword>
<keyword evidence="5" id="KW-1133">Transmembrane helix</keyword>
<organism evidence="7 8">
    <name type="scientific">Fibroporia radiculosa</name>
    <dbReference type="NCBI Taxonomy" id="599839"/>
    <lineage>
        <taxon>Eukaryota</taxon>
        <taxon>Fungi</taxon>
        <taxon>Dikarya</taxon>
        <taxon>Basidiomycota</taxon>
        <taxon>Agaricomycotina</taxon>
        <taxon>Agaricomycetes</taxon>
        <taxon>Polyporales</taxon>
        <taxon>Fibroporiaceae</taxon>
        <taxon>Fibroporia</taxon>
    </lineage>
</organism>
<keyword evidence="2" id="KW-0285">Flavoprotein</keyword>
<dbReference type="PANTHER" id="PTHR43004">
    <property type="entry name" value="TRK SYSTEM POTASSIUM UPTAKE PROTEIN"/>
    <property type="match status" value="1"/>
</dbReference>
<comment type="cofactor">
    <cofactor evidence="1">
        <name>FAD</name>
        <dbReference type="ChEBI" id="CHEBI:57692"/>
    </cofactor>
</comment>
<dbReference type="OrthoDB" id="2690153at2759"/>
<proteinExistence type="predicted"/>
<dbReference type="InParanoid" id="J4GUZ1"/>
<keyword evidence="4" id="KW-0560">Oxidoreductase</keyword>
<dbReference type="EMBL" id="HE797182">
    <property type="protein sequence ID" value="CCM05220.1"/>
    <property type="molecule type" value="Genomic_DNA"/>
</dbReference>
<dbReference type="InterPro" id="IPR002938">
    <property type="entry name" value="FAD-bd"/>
</dbReference>
<dbReference type="Gene3D" id="3.40.30.20">
    <property type="match status" value="1"/>
</dbReference>
<reference evidence="7 8" key="1">
    <citation type="journal article" date="2012" name="Appl. Environ. Microbiol.">
        <title>Short-read sequencing for genomic analysis of the brown rot fungus Fibroporia radiculosa.</title>
        <authorList>
            <person name="Tang J.D."/>
            <person name="Perkins A.D."/>
            <person name="Sonstegard T.S."/>
            <person name="Schroeder S.G."/>
            <person name="Burgess S.C."/>
            <person name="Diehl S.V."/>
        </authorList>
    </citation>
    <scope>NUCLEOTIDE SEQUENCE [LARGE SCALE GENOMIC DNA]</scope>
    <source>
        <strain evidence="7 8">TFFH 294</strain>
    </source>
</reference>
<sequence length="561" mass="61117">MSPDAEVPILIAGAGPAGLVLALVLLQNGVSVRIIDKEPNFRPGQRGAGLQARTLEIFSHLGILQDILAIALNGFPRRVYKLPGGTDPLKTVSMSPSDQPTPSTPYINGLHLGQYNTEAILRAHLEKLGCHVELGVELCGFEQYPDGVIAHVIKRAGDREESGIIRCHWLVGADGARGIVRKQLGLTFLGETREDVHAVVGEIEVKGLDFEHWHQWGDFTTTLLMLRPTENCGFFYLITGGKIDYAAIVADREALVRHFYAATDRHDLIVGEIKWISDFRPNIRMVNKFAEGRVFVAGDAAHVHSPTGGQGLNSSVQDSMNLGWKLALVEKGLSKASLLETYTEERLPVIAAMLQKTTDILNKTLEANANTGSGDDEAWRRGGALKQLGVNYRWSSIVVDERTPFVAEQPVDVYGGSEGEDLRAGDRAPDAPGLEVVKSQFVESTIRNTTSLFQIFRPSRHTVLIFPAISGDIPPLLEFLRQHNQQVVLTVLILSRIASYTEEVQAADLVLSDQHGHAYAGYGISLGCLTIVAVRPDGSVGGILLGLEGLQRYLSCIFSAV</sequence>
<dbReference type="HOGENOM" id="CLU_009665_20_3_1"/>
<dbReference type="Gene3D" id="3.30.70.2450">
    <property type="match status" value="1"/>
</dbReference>
<dbReference type="InterPro" id="IPR038220">
    <property type="entry name" value="PHOX_C_sf"/>
</dbReference>
<dbReference type="GO" id="GO:0071949">
    <property type="term" value="F:FAD binding"/>
    <property type="evidence" value="ECO:0007669"/>
    <property type="project" value="InterPro"/>
</dbReference>
<dbReference type="SUPFAM" id="SSF51905">
    <property type="entry name" value="FAD/NAD(P)-binding domain"/>
    <property type="match status" value="1"/>
</dbReference>
<dbReference type="STRING" id="599839.J4GUZ1"/>
<dbReference type="Pfam" id="PF01494">
    <property type="entry name" value="FAD_binding_3"/>
    <property type="match status" value="1"/>
</dbReference>
<accession>J4GUZ1</accession>
<dbReference type="PANTHER" id="PTHR43004:SF19">
    <property type="entry name" value="BINDING MONOOXYGENASE, PUTATIVE (JCVI)-RELATED"/>
    <property type="match status" value="1"/>
</dbReference>
<evidence type="ECO:0000256" key="1">
    <source>
        <dbReference type="ARBA" id="ARBA00001974"/>
    </source>
</evidence>
<name>J4GUZ1_9APHY</name>
<dbReference type="Gene3D" id="3.50.50.60">
    <property type="entry name" value="FAD/NAD(P)-binding domain"/>
    <property type="match status" value="1"/>
</dbReference>
<feature type="transmembrane region" description="Helical" evidence="5">
    <location>
        <begin position="7"/>
        <end position="26"/>
    </location>
</feature>
<dbReference type="GeneID" id="24100131"/>
<keyword evidence="5" id="KW-0472">Membrane</keyword>
<dbReference type="PRINTS" id="PR00420">
    <property type="entry name" value="RNGMNOXGNASE"/>
</dbReference>
<evidence type="ECO:0000313" key="8">
    <source>
        <dbReference type="Proteomes" id="UP000006352"/>
    </source>
</evidence>
<protein>
    <recommendedName>
        <fullName evidence="6">FAD-binding domain-containing protein</fullName>
    </recommendedName>
</protein>
<evidence type="ECO:0000313" key="7">
    <source>
        <dbReference type="EMBL" id="CCM05220.1"/>
    </source>
</evidence>
<feature type="domain" description="FAD-binding" evidence="6">
    <location>
        <begin position="6"/>
        <end position="356"/>
    </location>
</feature>
<evidence type="ECO:0000256" key="4">
    <source>
        <dbReference type="ARBA" id="ARBA00023002"/>
    </source>
</evidence>
<keyword evidence="3" id="KW-0274">FAD</keyword>
<evidence type="ECO:0000256" key="3">
    <source>
        <dbReference type="ARBA" id="ARBA00022827"/>
    </source>
</evidence>
<dbReference type="InterPro" id="IPR036188">
    <property type="entry name" value="FAD/NAD-bd_sf"/>
</dbReference>